<reference evidence="2" key="1">
    <citation type="journal article" date="2020" name="mSystems">
        <title>Genome- and Community-Level Interaction Insights into Carbon Utilization and Element Cycling Functions of Hydrothermarchaeota in Hydrothermal Sediment.</title>
        <authorList>
            <person name="Zhou Z."/>
            <person name="Liu Y."/>
            <person name="Xu W."/>
            <person name="Pan J."/>
            <person name="Luo Z.H."/>
            <person name="Li M."/>
        </authorList>
    </citation>
    <scope>NUCLEOTIDE SEQUENCE [LARGE SCALE GENOMIC DNA]</scope>
    <source>
        <strain evidence="2">SpSt-548</strain>
    </source>
</reference>
<evidence type="ECO:0000259" key="1">
    <source>
        <dbReference type="Pfam" id="PF08241"/>
    </source>
</evidence>
<keyword evidence="2" id="KW-0489">Methyltransferase</keyword>
<dbReference type="InterPro" id="IPR029063">
    <property type="entry name" value="SAM-dependent_MTases_sf"/>
</dbReference>
<dbReference type="EMBL" id="DSXI01000588">
    <property type="protein sequence ID" value="HGS06029.1"/>
    <property type="molecule type" value="Genomic_DNA"/>
</dbReference>
<evidence type="ECO:0000313" key="2">
    <source>
        <dbReference type="EMBL" id="HGS06029.1"/>
    </source>
</evidence>
<dbReference type="Pfam" id="PF08241">
    <property type="entry name" value="Methyltransf_11"/>
    <property type="match status" value="1"/>
</dbReference>
<accession>A0A7V4LDN2</accession>
<sequence length="231" mass="26013">MRRMSSRLSCWARTFRSVPGAVSAICSWRFTGSPTSTTAFLASIGPVTGVDVDPEVHTNTSCTRTLIYDGEHIPLEDETFDAAVCNYVCEHIQKPIVLCREIRRVLREGGVFALRTPNLWHYVSVASRFTPHRLHRLVANRARGLPAGSHEPWPTFYRMNTRRACRKILEQAGFAVLYNHCIEPEPSYAMAARAVFYPAMLWERLLNSTFLLEDLRANILCVAAAVAADQT</sequence>
<dbReference type="GO" id="GO:0032259">
    <property type="term" value="P:methylation"/>
    <property type="evidence" value="ECO:0007669"/>
    <property type="project" value="UniProtKB-KW"/>
</dbReference>
<dbReference type="InterPro" id="IPR013216">
    <property type="entry name" value="Methyltransf_11"/>
</dbReference>
<gene>
    <name evidence="2" type="ORF">ENT08_09930</name>
</gene>
<dbReference type="SUPFAM" id="SSF53335">
    <property type="entry name" value="S-adenosyl-L-methionine-dependent methyltransferases"/>
    <property type="match status" value="1"/>
</dbReference>
<organism evidence="2">
    <name type="scientific">Desulfobacca acetoxidans</name>
    <dbReference type="NCBI Taxonomy" id="60893"/>
    <lineage>
        <taxon>Bacteria</taxon>
        <taxon>Pseudomonadati</taxon>
        <taxon>Thermodesulfobacteriota</taxon>
        <taxon>Desulfobaccia</taxon>
        <taxon>Desulfobaccales</taxon>
        <taxon>Desulfobaccaceae</taxon>
        <taxon>Desulfobacca</taxon>
    </lineage>
</organism>
<proteinExistence type="predicted"/>
<dbReference type="CDD" id="cd02440">
    <property type="entry name" value="AdoMet_MTases"/>
    <property type="match status" value="1"/>
</dbReference>
<name>A0A7V4LDN2_9BACT</name>
<dbReference type="Gene3D" id="3.40.50.150">
    <property type="entry name" value="Vaccinia Virus protein VP39"/>
    <property type="match status" value="1"/>
</dbReference>
<protein>
    <submittedName>
        <fullName evidence="2">SAM-dependent methyltransferase</fullName>
    </submittedName>
</protein>
<dbReference type="AlphaFoldDB" id="A0A7V4LDN2"/>
<feature type="domain" description="Methyltransferase type 11" evidence="1">
    <location>
        <begin position="39"/>
        <end position="113"/>
    </location>
</feature>
<dbReference type="GO" id="GO:0008757">
    <property type="term" value="F:S-adenosylmethionine-dependent methyltransferase activity"/>
    <property type="evidence" value="ECO:0007669"/>
    <property type="project" value="InterPro"/>
</dbReference>
<comment type="caution">
    <text evidence="2">The sequence shown here is derived from an EMBL/GenBank/DDBJ whole genome shotgun (WGS) entry which is preliminary data.</text>
</comment>
<keyword evidence="2" id="KW-0808">Transferase</keyword>